<dbReference type="Proteomes" id="UP000335415">
    <property type="component" value="Unassembled WGS sequence"/>
</dbReference>
<dbReference type="RefSeq" id="WP_150434077.1">
    <property type="nucleotide sequence ID" value="NZ_VYKJ01000002.1"/>
</dbReference>
<dbReference type="AlphaFoldDB" id="A0A5J5G457"/>
<comment type="caution">
    <text evidence="2">The sequence shown here is derived from an EMBL/GenBank/DDBJ whole genome shotgun (WGS) entry which is preliminary data.</text>
</comment>
<keyword evidence="1" id="KW-0812">Transmembrane</keyword>
<protein>
    <submittedName>
        <fullName evidence="2">Uncharacterized protein</fullName>
    </submittedName>
</protein>
<keyword evidence="1" id="KW-0472">Membrane</keyword>
<feature type="transmembrane region" description="Helical" evidence="1">
    <location>
        <begin position="7"/>
        <end position="28"/>
    </location>
</feature>
<sequence length="194" mass="21820">MKVRKLYKIGAIVAFFAVALITGLYRYFSHHFPQSLQYSQEYRQQVDEPYPGFYDASKEEKMRMSHEQVQKLTDQAATRQYSAKIRDYCTAESAEKGFMEFKHLLLSIGAGAVDLSTLEDGPVKGDVMLMLRAACLNGYGDHAAGYTTGNAEKAEEYRRRSAHAKTMVERADAGGFKISSDAYARGYAAFERGY</sequence>
<accession>A0A5J5G457</accession>
<organism evidence="2 3">
    <name type="scientific">Affinibrenneria salicis</name>
    <dbReference type="NCBI Taxonomy" id="2590031"/>
    <lineage>
        <taxon>Bacteria</taxon>
        <taxon>Pseudomonadati</taxon>
        <taxon>Pseudomonadota</taxon>
        <taxon>Gammaproteobacteria</taxon>
        <taxon>Enterobacterales</taxon>
        <taxon>Pectobacteriaceae</taxon>
        <taxon>Affinibrenneria</taxon>
    </lineage>
</organism>
<dbReference type="EMBL" id="VYKJ01000002">
    <property type="protein sequence ID" value="KAA9001841.1"/>
    <property type="molecule type" value="Genomic_DNA"/>
</dbReference>
<keyword evidence="1" id="KW-1133">Transmembrane helix</keyword>
<reference evidence="2 3" key="1">
    <citation type="submission" date="2019-09" db="EMBL/GenBank/DDBJ databases">
        <authorList>
            <person name="Li Y."/>
        </authorList>
    </citation>
    <scope>NUCLEOTIDE SEQUENCE [LARGE SCALE GENOMIC DNA]</scope>
    <source>
        <strain evidence="2 3">L3-3HA</strain>
    </source>
</reference>
<evidence type="ECO:0000313" key="3">
    <source>
        <dbReference type="Proteomes" id="UP000335415"/>
    </source>
</evidence>
<proteinExistence type="predicted"/>
<name>A0A5J5G457_9GAMM</name>
<keyword evidence="3" id="KW-1185">Reference proteome</keyword>
<evidence type="ECO:0000313" key="2">
    <source>
        <dbReference type="EMBL" id="KAA9001841.1"/>
    </source>
</evidence>
<gene>
    <name evidence="2" type="ORF">FJU30_06010</name>
</gene>
<evidence type="ECO:0000256" key="1">
    <source>
        <dbReference type="SAM" id="Phobius"/>
    </source>
</evidence>